<evidence type="ECO:0000313" key="7">
    <source>
        <dbReference type="EMBL" id="CAF1114421.1"/>
    </source>
</evidence>
<dbReference type="Proteomes" id="UP000663891">
    <property type="component" value="Unassembled WGS sequence"/>
</dbReference>
<evidence type="ECO:0000256" key="5">
    <source>
        <dbReference type="SAM" id="Phobius"/>
    </source>
</evidence>
<feature type="transmembrane region" description="Helical" evidence="5">
    <location>
        <begin position="252"/>
        <end position="273"/>
    </location>
</feature>
<feature type="transmembrane region" description="Helical" evidence="5">
    <location>
        <begin position="33"/>
        <end position="52"/>
    </location>
</feature>
<keyword evidence="2 5" id="KW-0812">Transmembrane</keyword>
<feature type="transmembrane region" description="Helical" evidence="5">
    <location>
        <begin position="64"/>
        <end position="86"/>
    </location>
</feature>
<evidence type="ECO:0000256" key="3">
    <source>
        <dbReference type="ARBA" id="ARBA00022989"/>
    </source>
</evidence>
<keyword evidence="3 5" id="KW-1133">Transmembrane helix</keyword>
<keyword evidence="4 5" id="KW-0472">Membrane</keyword>
<reference evidence="7" key="1">
    <citation type="submission" date="2021-02" db="EMBL/GenBank/DDBJ databases">
        <authorList>
            <person name="Nowell W R."/>
        </authorList>
    </citation>
    <scope>NUCLEOTIDE SEQUENCE</scope>
</reference>
<comment type="subcellular location">
    <subcellularLocation>
        <location evidence="1">Membrane</location>
    </subcellularLocation>
</comment>
<evidence type="ECO:0000256" key="4">
    <source>
        <dbReference type="ARBA" id="ARBA00023136"/>
    </source>
</evidence>
<dbReference type="SUPFAM" id="SSF81321">
    <property type="entry name" value="Family A G protein-coupled receptor-like"/>
    <property type="match status" value="1"/>
</dbReference>
<sequence length="291" mass="33631">MQLISILLSSILILIIAFHRTLRTIPNLLTVNSILAIFMYALILIAQLIAGLQSINKEKEDICIFLSYFTAVAADAICYSYLVTAISQYFFNILYRRKYLLTFRTHWTIIFISWFISCLVPLLLRFPSKYTSLREVTYIYVSTILDILQYSPEMHMCFLKLSIQWITFCYMGIAAGIPYFGIIIIYRYIVRHTRRINSMAIATTATETALNRDLRVLKNILTLIGILGTAGLPNLILLIWNALSPGQAPVPLYLLCTLTISFCTNIQISFIFIMNKKAKDIFWNHIRRIFY</sequence>
<evidence type="ECO:0000256" key="1">
    <source>
        <dbReference type="ARBA" id="ARBA00004370"/>
    </source>
</evidence>
<name>A0A814Q4Q2_9BILA</name>
<organism evidence="7 9">
    <name type="scientific">Adineta steineri</name>
    <dbReference type="NCBI Taxonomy" id="433720"/>
    <lineage>
        <taxon>Eukaryota</taxon>
        <taxon>Metazoa</taxon>
        <taxon>Spiralia</taxon>
        <taxon>Gnathifera</taxon>
        <taxon>Rotifera</taxon>
        <taxon>Eurotatoria</taxon>
        <taxon>Bdelloidea</taxon>
        <taxon>Adinetida</taxon>
        <taxon>Adinetidae</taxon>
        <taxon>Adineta</taxon>
    </lineage>
</organism>
<dbReference type="InterPro" id="IPR017452">
    <property type="entry name" value="GPCR_Rhodpsn_7TM"/>
</dbReference>
<dbReference type="GO" id="GO:0016020">
    <property type="term" value="C:membrane"/>
    <property type="evidence" value="ECO:0007669"/>
    <property type="project" value="UniProtKB-SubCell"/>
</dbReference>
<dbReference type="OrthoDB" id="10057747at2759"/>
<evidence type="ECO:0000313" key="8">
    <source>
        <dbReference type="EMBL" id="CAF3770258.1"/>
    </source>
</evidence>
<dbReference type="EMBL" id="CAJOAY010000974">
    <property type="protein sequence ID" value="CAF3770258.1"/>
    <property type="molecule type" value="Genomic_DNA"/>
</dbReference>
<proteinExistence type="predicted"/>
<comment type="caution">
    <text evidence="7">The sequence shown here is derived from an EMBL/GenBank/DDBJ whole genome shotgun (WGS) entry which is preliminary data.</text>
</comment>
<feature type="transmembrane region" description="Helical" evidence="5">
    <location>
        <begin position="220"/>
        <end position="240"/>
    </location>
</feature>
<dbReference type="PROSITE" id="PS50262">
    <property type="entry name" value="G_PROTEIN_RECEP_F1_2"/>
    <property type="match status" value="1"/>
</dbReference>
<feature type="domain" description="G-protein coupled receptors family 1 profile" evidence="6">
    <location>
        <begin position="8"/>
        <end position="272"/>
    </location>
</feature>
<dbReference type="Proteomes" id="UP000663881">
    <property type="component" value="Unassembled WGS sequence"/>
</dbReference>
<evidence type="ECO:0000259" key="6">
    <source>
        <dbReference type="PROSITE" id="PS50262"/>
    </source>
</evidence>
<dbReference type="AlphaFoldDB" id="A0A814Q4Q2"/>
<accession>A0A814Q4Q2</accession>
<gene>
    <name evidence="8" type="ORF">OKA104_LOCUS16770</name>
    <name evidence="7" type="ORF">VCS650_LOCUS20833</name>
</gene>
<dbReference type="EMBL" id="CAJNON010000219">
    <property type="protein sequence ID" value="CAF1114421.1"/>
    <property type="molecule type" value="Genomic_DNA"/>
</dbReference>
<evidence type="ECO:0000313" key="9">
    <source>
        <dbReference type="Proteomes" id="UP000663891"/>
    </source>
</evidence>
<feature type="transmembrane region" description="Helical" evidence="5">
    <location>
        <begin position="163"/>
        <end position="189"/>
    </location>
</feature>
<feature type="transmembrane region" description="Helical" evidence="5">
    <location>
        <begin position="106"/>
        <end position="124"/>
    </location>
</feature>
<protein>
    <recommendedName>
        <fullName evidence="6">G-protein coupled receptors family 1 profile domain-containing protein</fullName>
    </recommendedName>
</protein>
<dbReference type="Gene3D" id="1.20.1070.10">
    <property type="entry name" value="Rhodopsin 7-helix transmembrane proteins"/>
    <property type="match status" value="1"/>
</dbReference>
<evidence type="ECO:0000256" key="2">
    <source>
        <dbReference type="ARBA" id="ARBA00022692"/>
    </source>
</evidence>